<accession>A0ABS0NCG3</accession>
<dbReference type="EMBL" id="JACSGR010000007">
    <property type="protein sequence ID" value="MBH5329934.1"/>
    <property type="molecule type" value="Genomic_DNA"/>
</dbReference>
<feature type="domain" description="Thioredoxin" evidence="1">
    <location>
        <begin position="9"/>
        <end position="100"/>
    </location>
</feature>
<keyword evidence="3" id="KW-1185">Reference proteome</keyword>
<reference evidence="2 3" key="1">
    <citation type="submission" date="2020-09" db="EMBL/GenBank/DDBJ databases">
        <title>Eikenella S3660 sp. nov., isolated from a throat swab.</title>
        <authorList>
            <person name="Buhl M."/>
        </authorList>
    </citation>
    <scope>NUCLEOTIDE SEQUENCE [LARGE SCALE GENOMIC DNA]</scope>
    <source>
        <strain evidence="2 3">S3360</strain>
    </source>
</reference>
<dbReference type="InterPro" id="IPR036249">
    <property type="entry name" value="Thioredoxin-like_sf"/>
</dbReference>
<dbReference type="Gene3D" id="3.40.30.10">
    <property type="entry name" value="Glutaredoxin"/>
    <property type="match status" value="1"/>
</dbReference>
<dbReference type="Pfam" id="PF00085">
    <property type="entry name" value="Thioredoxin"/>
    <property type="match status" value="1"/>
</dbReference>
<protein>
    <submittedName>
        <fullName evidence="2">Thioredoxin family protein</fullName>
    </submittedName>
</protein>
<proteinExistence type="predicted"/>
<evidence type="ECO:0000259" key="1">
    <source>
        <dbReference type="Pfam" id="PF00085"/>
    </source>
</evidence>
<dbReference type="SUPFAM" id="SSF52833">
    <property type="entry name" value="Thioredoxin-like"/>
    <property type="match status" value="1"/>
</dbReference>
<evidence type="ECO:0000313" key="3">
    <source>
        <dbReference type="Proteomes" id="UP000768471"/>
    </source>
</evidence>
<organism evidence="2 3">
    <name type="scientific">Eikenella glucosivorans</name>
    <dbReference type="NCBI Taxonomy" id="2766967"/>
    <lineage>
        <taxon>Bacteria</taxon>
        <taxon>Pseudomonadati</taxon>
        <taxon>Pseudomonadota</taxon>
        <taxon>Betaproteobacteria</taxon>
        <taxon>Neisseriales</taxon>
        <taxon>Neisseriaceae</taxon>
        <taxon>Eikenella</taxon>
    </lineage>
</organism>
<sequence length="118" mass="12758">MKQLHTLKEIETAIAAHPLVSLYIKAPNCGVCTALAPQLEAALAQADGVYAVQANIADIPEMAAHFHALTAPVWLLFFHGKEVERMARFIPQADMAQALAKWARAARQASTSAESPPR</sequence>
<dbReference type="InterPro" id="IPR013766">
    <property type="entry name" value="Thioredoxin_domain"/>
</dbReference>
<dbReference type="CDD" id="cd02947">
    <property type="entry name" value="TRX_family"/>
    <property type="match status" value="1"/>
</dbReference>
<comment type="caution">
    <text evidence="2">The sequence shown here is derived from an EMBL/GenBank/DDBJ whole genome shotgun (WGS) entry which is preliminary data.</text>
</comment>
<dbReference type="RefSeq" id="WP_197903772.1">
    <property type="nucleotide sequence ID" value="NZ_JACSGR010000007.1"/>
</dbReference>
<gene>
    <name evidence="2" type="ORF">H9Q10_09680</name>
</gene>
<name>A0ABS0NCG3_9NEIS</name>
<dbReference type="Proteomes" id="UP000768471">
    <property type="component" value="Unassembled WGS sequence"/>
</dbReference>
<evidence type="ECO:0000313" key="2">
    <source>
        <dbReference type="EMBL" id="MBH5329934.1"/>
    </source>
</evidence>